<dbReference type="EMBL" id="JASPKZ010007354">
    <property type="protein sequence ID" value="KAJ9584814.1"/>
    <property type="molecule type" value="Genomic_DNA"/>
</dbReference>
<name>A0AAD7ZQ13_DIPPU</name>
<reference evidence="1" key="1">
    <citation type="journal article" date="2023" name="IScience">
        <title>Live-bearing cockroach genome reveals convergent evolutionary mechanisms linked to viviparity in insects and beyond.</title>
        <authorList>
            <person name="Fouks B."/>
            <person name="Harrison M.C."/>
            <person name="Mikhailova A.A."/>
            <person name="Marchal E."/>
            <person name="English S."/>
            <person name="Carruthers M."/>
            <person name="Jennings E.C."/>
            <person name="Chiamaka E.L."/>
            <person name="Frigard R.A."/>
            <person name="Pippel M."/>
            <person name="Attardo G.M."/>
            <person name="Benoit J.B."/>
            <person name="Bornberg-Bauer E."/>
            <person name="Tobe S.S."/>
        </authorList>
    </citation>
    <scope>NUCLEOTIDE SEQUENCE</scope>
    <source>
        <strain evidence="1">Stay&amp;Tobe</strain>
    </source>
</reference>
<accession>A0AAD7ZQ13</accession>
<keyword evidence="2" id="KW-1185">Reference proteome</keyword>
<feature type="non-terminal residue" evidence="1">
    <location>
        <position position="210"/>
    </location>
</feature>
<protein>
    <submittedName>
        <fullName evidence="1">Uncharacterized protein</fullName>
    </submittedName>
</protein>
<sequence>FPTPANIQKSGTKSVVSFNEIRQLGKAKLKGTKLETAVFNSSFFLASVYKFVQKIQMLCQQLEDVLGGSSLIDCNIHMKNILDKTDGIYYACIHSDGRLNGEFLNNVVISRYSGQELATYEENESMGRRGHREWQTIQRLLFNLGDVLYDPWLDDAQIHQTLNRSNLSRHQFMLRALNMKLNKLILSSLSYADLNCIHLSVNEDYRLNSV</sequence>
<proteinExistence type="predicted"/>
<dbReference type="AlphaFoldDB" id="A0AAD7ZQ13"/>
<comment type="caution">
    <text evidence="1">The sequence shown here is derived from an EMBL/GenBank/DDBJ whole genome shotgun (WGS) entry which is preliminary data.</text>
</comment>
<evidence type="ECO:0000313" key="1">
    <source>
        <dbReference type="EMBL" id="KAJ9584814.1"/>
    </source>
</evidence>
<gene>
    <name evidence="1" type="ORF">L9F63_020835</name>
</gene>
<dbReference type="Proteomes" id="UP001233999">
    <property type="component" value="Unassembled WGS sequence"/>
</dbReference>
<reference evidence="1" key="2">
    <citation type="submission" date="2023-05" db="EMBL/GenBank/DDBJ databases">
        <authorList>
            <person name="Fouks B."/>
        </authorList>
    </citation>
    <scope>NUCLEOTIDE SEQUENCE</scope>
    <source>
        <strain evidence="1">Stay&amp;Tobe</strain>
        <tissue evidence="1">Testes</tissue>
    </source>
</reference>
<organism evidence="1 2">
    <name type="scientific">Diploptera punctata</name>
    <name type="common">Pacific beetle cockroach</name>
    <dbReference type="NCBI Taxonomy" id="6984"/>
    <lineage>
        <taxon>Eukaryota</taxon>
        <taxon>Metazoa</taxon>
        <taxon>Ecdysozoa</taxon>
        <taxon>Arthropoda</taxon>
        <taxon>Hexapoda</taxon>
        <taxon>Insecta</taxon>
        <taxon>Pterygota</taxon>
        <taxon>Neoptera</taxon>
        <taxon>Polyneoptera</taxon>
        <taxon>Dictyoptera</taxon>
        <taxon>Blattodea</taxon>
        <taxon>Blaberoidea</taxon>
        <taxon>Blaberidae</taxon>
        <taxon>Diplopterinae</taxon>
        <taxon>Diploptera</taxon>
    </lineage>
</organism>
<feature type="non-terminal residue" evidence="1">
    <location>
        <position position="1"/>
    </location>
</feature>
<evidence type="ECO:0000313" key="2">
    <source>
        <dbReference type="Proteomes" id="UP001233999"/>
    </source>
</evidence>